<dbReference type="InterPro" id="IPR036527">
    <property type="entry name" value="SCP2_sterol-bd_dom_sf"/>
</dbReference>
<keyword evidence="2" id="KW-0808">Transferase</keyword>
<evidence type="ECO:0000259" key="1">
    <source>
        <dbReference type="PROSITE" id="PS51186"/>
    </source>
</evidence>
<name>A0A9D2ABG9_9BACT</name>
<dbReference type="AlphaFoldDB" id="A0A9D2ABG9"/>
<dbReference type="PROSITE" id="PS51186">
    <property type="entry name" value="GNAT"/>
    <property type="match status" value="1"/>
</dbReference>
<dbReference type="Gene3D" id="3.30.1050.10">
    <property type="entry name" value="SCP2 sterol-binding domain"/>
    <property type="match status" value="1"/>
</dbReference>
<organism evidence="2 3">
    <name type="scientific">Candidatus Odoribacter faecigallinarum</name>
    <dbReference type="NCBI Taxonomy" id="2838706"/>
    <lineage>
        <taxon>Bacteria</taxon>
        <taxon>Pseudomonadati</taxon>
        <taxon>Bacteroidota</taxon>
        <taxon>Bacteroidia</taxon>
        <taxon>Bacteroidales</taxon>
        <taxon>Odoribacteraceae</taxon>
        <taxon>Odoribacter</taxon>
    </lineage>
</organism>
<dbReference type="Pfam" id="PF13527">
    <property type="entry name" value="Acetyltransf_9"/>
    <property type="match status" value="1"/>
</dbReference>
<reference evidence="2" key="2">
    <citation type="submission" date="2021-04" db="EMBL/GenBank/DDBJ databases">
        <authorList>
            <person name="Gilroy R."/>
        </authorList>
    </citation>
    <scope>NUCLEOTIDE SEQUENCE</scope>
    <source>
        <strain evidence="2">23274</strain>
    </source>
</reference>
<dbReference type="GO" id="GO:0030649">
    <property type="term" value="P:aminoglycoside antibiotic catabolic process"/>
    <property type="evidence" value="ECO:0007669"/>
    <property type="project" value="TreeGrafter"/>
</dbReference>
<evidence type="ECO:0000313" key="2">
    <source>
        <dbReference type="EMBL" id="HIX03326.1"/>
    </source>
</evidence>
<keyword evidence="2" id="KW-0012">Acyltransferase</keyword>
<protein>
    <submittedName>
        <fullName evidence="2">GNAT family N-acetyltransferase</fullName>
        <ecNumber evidence="2">2.3.1.-</ecNumber>
    </submittedName>
</protein>
<dbReference type="EMBL" id="DXFT01000086">
    <property type="protein sequence ID" value="HIX03326.1"/>
    <property type="molecule type" value="Genomic_DNA"/>
</dbReference>
<proteinExistence type="predicted"/>
<dbReference type="GO" id="GO:0034069">
    <property type="term" value="F:aminoglycoside N-acetyltransferase activity"/>
    <property type="evidence" value="ECO:0007669"/>
    <property type="project" value="TreeGrafter"/>
</dbReference>
<gene>
    <name evidence="2" type="ORF">H9863_04300</name>
</gene>
<accession>A0A9D2ABG9</accession>
<dbReference type="Pfam" id="PF13530">
    <property type="entry name" value="SCP2_2"/>
    <property type="match status" value="1"/>
</dbReference>
<dbReference type="SUPFAM" id="SSF55718">
    <property type="entry name" value="SCP-like"/>
    <property type="match status" value="1"/>
</dbReference>
<dbReference type="Gene3D" id="3.40.630.30">
    <property type="match status" value="1"/>
</dbReference>
<reference evidence="2" key="1">
    <citation type="journal article" date="2021" name="PeerJ">
        <title>Extensive microbial diversity within the chicken gut microbiome revealed by metagenomics and culture.</title>
        <authorList>
            <person name="Gilroy R."/>
            <person name="Ravi A."/>
            <person name="Getino M."/>
            <person name="Pursley I."/>
            <person name="Horton D.L."/>
            <person name="Alikhan N.F."/>
            <person name="Baker D."/>
            <person name="Gharbi K."/>
            <person name="Hall N."/>
            <person name="Watson M."/>
            <person name="Adriaenssens E.M."/>
            <person name="Foster-Nyarko E."/>
            <person name="Jarju S."/>
            <person name="Secka A."/>
            <person name="Antonio M."/>
            <person name="Oren A."/>
            <person name="Chaudhuri R.R."/>
            <person name="La Ragione R."/>
            <person name="Hildebrand F."/>
            <person name="Pallen M.J."/>
        </authorList>
    </citation>
    <scope>NUCLEOTIDE SEQUENCE</scope>
    <source>
        <strain evidence="2">23274</strain>
    </source>
</reference>
<dbReference type="PANTHER" id="PTHR37817:SF1">
    <property type="entry name" value="N-ACETYLTRANSFERASE EIS"/>
    <property type="match status" value="1"/>
</dbReference>
<dbReference type="InterPro" id="IPR016181">
    <property type="entry name" value="Acyl_CoA_acyltransferase"/>
</dbReference>
<sequence length="338" mass="38971">MEKRKAIEQLWQECFGDSETFVRFYFDRKYRDEDALLYEQDGKPTAAFLMLPYTIAWKGQSLKSAYISGACTQANARNQGIMGRLLQRGFQEMAKRGTELSFLIPAEEWLYGYYGKSGYTTVFYRQEEVWEDQTGQNEEAGETAIYTHAGEVPLEEIFPYFEKKLAERDCYVCHPREDFQTILGDLFLSGGKLFVIRREHICGMALAVQEGKGCKVKEICYDMPEDKEKLLHAVAVCWKNRRVVFRGREDKKGMPYGMARLIRVPEALETFARCYPSAEFAVEVEDRLLPGNNGVFYLREGHCTGTGHAVPQKMDVCELTQYLLTYQGICPYMNLMID</sequence>
<dbReference type="EC" id="2.3.1.-" evidence="2"/>
<dbReference type="InterPro" id="IPR025559">
    <property type="entry name" value="Eis_dom"/>
</dbReference>
<dbReference type="InterPro" id="IPR051554">
    <property type="entry name" value="Acetyltransferase_Eis"/>
</dbReference>
<evidence type="ECO:0000313" key="3">
    <source>
        <dbReference type="Proteomes" id="UP000824202"/>
    </source>
</evidence>
<dbReference type="InterPro" id="IPR000182">
    <property type="entry name" value="GNAT_dom"/>
</dbReference>
<dbReference type="SUPFAM" id="SSF55729">
    <property type="entry name" value="Acyl-CoA N-acyltransferases (Nat)"/>
    <property type="match status" value="1"/>
</dbReference>
<feature type="domain" description="N-acetyltransferase" evidence="1">
    <location>
        <begin position="1"/>
        <end position="136"/>
    </location>
</feature>
<dbReference type="PANTHER" id="PTHR37817">
    <property type="entry name" value="N-ACETYLTRANSFERASE EIS"/>
    <property type="match status" value="1"/>
</dbReference>
<dbReference type="Proteomes" id="UP000824202">
    <property type="component" value="Unassembled WGS sequence"/>
</dbReference>
<comment type="caution">
    <text evidence="2">The sequence shown here is derived from an EMBL/GenBank/DDBJ whole genome shotgun (WGS) entry which is preliminary data.</text>
</comment>